<keyword evidence="3" id="KW-1185">Reference proteome</keyword>
<feature type="signal peptide" evidence="1">
    <location>
        <begin position="1"/>
        <end position="30"/>
    </location>
</feature>
<dbReference type="Proteomes" id="UP000193450">
    <property type="component" value="Chromosome"/>
</dbReference>
<evidence type="ECO:0000313" key="3">
    <source>
        <dbReference type="Proteomes" id="UP000193450"/>
    </source>
</evidence>
<name>A0A1X9NF56_9GAMM</name>
<dbReference type="RefSeq" id="WP_085756749.1">
    <property type="nucleotide sequence ID" value="NZ_CP019343.1"/>
</dbReference>
<dbReference type="EMBL" id="CP019343">
    <property type="protein sequence ID" value="ARN72663.1"/>
    <property type="molecule type" value="Genomic_DNA"/>
</dbReference>
<proteinExistence type="predicted"/>
<evidence type="ECO:0000313" key="2">
    <source>
        <dbReference type="EMBL" id="ARN72663.1"/>
    </source>
</evidence>
<accession>A0A1X9NF56</accession>
<dbReference type="AlphaFoldDB" id="A0A1X9NF56"/>
<evidence type="ECO:0000256" key="1">
    <source>
        <dbReference type="SAM" id="SignalP"/>
    </source>
</evidence>
<keyword evidence="1" id="KW-0732">Signal</keyword>
<sequence length="164" mass="18010">MTRQLSHRLKPLQRSLVLLLFITLPAVASAIDAEDDNPADAAVDPVQIETKTIDDLPEEIQLAASAYQSCVNNIMSTLEAATVKRQQLTDQCQQLEQAFVATFPEVMQSLITTQTRGRLDNVLSALEEMEATVIETSVDVNEVAEELQALEQQQAQPESGDNNS</sequence>
<dbReference type="KEGG" id="osg:BST96_00150"/>
<gene>
    <name evidence="2" type="ORF">BST96_00150</name>
</gene>
<reference evidence="2 3" key="1">
    <citation type="submission" date="2016-11" db="EMBL/GenBank/DDBJ databases">
        <title>Trade-off between light-utilization and light-protection in marine flavobacteria.</title>
        <authorList>
            <person name="Kumagai Y."/>
        </authorList>
    </citation>
    <scope>NUCLEOTIDE SEQUENCE [LARGE SCALE GENOMIC DNA]</scope>
    <source>
        <strain evidence="2 3">NBRC 107125</strain>
    </source>
</reference>
<feature type="chain" id="PRO_5012168795" evidence="1">
    <location>
        <begin position="31"/>
        <end position="164"/>
    </location>
</feature>
<dbReference type="STRING" id="716816.BST96_00150"/>
<protein>
    <submittedName>
        <fullName evidence="2">Uncharacterized protein</fullName>
    </submittedName>
</protein>
<organism evidence="2 3">
    <name type="scientific">Oceanicoccus sagamiensis</name>
    <dbReference type="NCBI Taxonomy" id="716816"/>
    <lineage>
        <taxon>Bacteria</taxon>
        <taxon>Pseudomonadati</taxon>
        <taxon>Pseudomonadota</taxon>
        <taxon>Gammaproteobacteria</taxon>
        <taxon>Cellvibrionales</taxon>
        <taxon>Spongiibacteraceae</taxon>
        <taxon>Oceanicoccus</taxon>
    </lineage>
</organism>